<evidence type="ECO:0000259" key="8">
    <source>
        <dbReference type="Pfam" id="PF00482"/>
    </source>
</evidence>
<dbReference type="Pfam" id="PF00482">
    <property type="entry name" value="T2SSF"/>
    <property type="match status" value="1"/>
</dbReference>
<keyword evidence="2" id="KW-1003">Cell membrane</keyword>
<evidence type="ECO:0000256" key="1">
    <source>
        <dbReference type="ARBA" id="ARBA00004651"/>
    </source>
</evidence>
<organism evidence="9 10">
    <name type="scientific">Streptomonospora nanhaiensis</name>
    <dbReference type="NCBI Taxonomy" id="1323731"/>
    <lineage>
        <taxon>Bacteria</taxon>
        <taxon>Bacillati</taxon>
        <taxon>Actinomycetota</taxon>
        <taxon>Actinomycetes</taxon>
        <taxon>Streptosporangiales</taxon>
        <taxon>Nocardiopsidaceae</taxon>
        <taxon>Streptomonospora</taxon>
    </lineage>
</organism>
<dbReference type="PANTHER" id="PTHR35007:SF3">
    <property type="entry name" value="POSSIBLE CONSERVED ALANINE RICH MEMBRANE PROTEIN"/>
    <property type="match status" value="1"/>
</dbReference>
<dbReference type="AlphaFoldDB" id="A0A853BUW8"/>
<reference evidence="9 10" key="1">
    <citation type="submission" date="2020-07" db="EMBL/GenBank/DDBJ databases">
        <title>Sequencing the genomes of 1000 actinobacteria strains.</title>
        <authorList>
            <person name="Klenk H.-P."/>
        </authorList>
    </citation>
    <scope>NUCLEOTIDE SEQUENCE [LARGE SCALE GENOMIC DNA]</scope>
    <source>
        <strain evidence="9 10">DSM 45927</strain>
    </source>
</reference>
<evidence type="ECO:0000256" key="5">
    <source>
        <dbReference type="ARBA" id="ARBA00023136"/>
    </source>
</evidence>
<feature type="domain" description="Type II secretion system protein GspF" evidence="8">
    <location>
        <begin position="104"/>
        <end position="230"/>
    </location>
</feature>
<protein>
    <submittedName>
        <fullName evidence="9">Flp pilus assembly protein TadB</fullName>
    </submittedName>
</protein>
<evidence type="ECO:0000256" key="7">
    <source>
        <dbReference type="SAM" id="SignalP"/>
    </source>
</evidence>
<feature type="signal peptide" evidence="7">
    <location>
        <begin position="1"/>
        <end position="26"/>
    </location>
</feature>
<accession>A0A853BUW8</accession>
<dbReference type="InterPro" id="IPR042094">
    <property type="entry name" value="T2SS_GspF_sf"/>
</dbReference>
<feature type="transmembrane region" description="Helical" evidence="6">
    <location>
        <begin position="248"/>
        <end position="276"/>
    </location>
</feature>
<evidence type="ECO:0000256" key="3">
    <source>
        <dbReference type="ARBA" id="ARBA00022692"/>
    </source>
</evidence>
<feature type="transmembrane region" description="Helical" evidence="6">
    <location>
        <begin position="217"/>
        <end position="236"/>
    </location>
</feature>
<sequence length="280" mass="28715">MNTNVLLVAAAAGGLAGAGLACCAYAARHQRIDLRTVVARLRTSQAPARGAGAAVTGVLVGLATGWPVGAVLAAAAAWWLPRLLGPDRAGAQEAKRAEAVAAWASHLRDLMAGSAGLVQAITATAPVAPTPIRPEVAELARSLHTGVPMEAAMRSFAERVDNPTADLVAVALSSAEGRHASDLGALLGRLAESSRDRASLLVRTSAGRARVRSSVRIIAAMTLGMVAAMVAFNRTYLEPLDTATGQFVLALVGAMWAGAFVWLGRLAAPVAAVRLLGRAR</sequence>
<dbReference type="GO" id="GO:0005886">
    <property type="term" value="C:plasma membrane"/>
    <property type="evidence" value="ECO:0007669"/>
    <property type="project" value="UniProtKB-SubCell"/>
</dbReference>
<evidence type="ECO:0000313" key="10">
    <source>
        <dbReference type="Proteomes" id="UP000575985"/>
    </source>
</evidence>
<dbReference type="Gene3D" id="1.20.81.30">
    <property type="entry name" value="Type II secretion system (T2SS), domain F"/>
    <property type="match status" value="1"/>
</dbReference>
<dbReference type="PANTHER" id="PTHR35007">
    <property type="entry name" value="INTEGRAL MEMBRANE PROTEIN-RELATED"/>
    <property type="match status" value="1"/>
</dbReference>
<comment type="subcellular location">
    <subcellularLocation>
        <location evidence="1">Cell membrane</location>
        <topology evidence="1">Multi-pass membrane protein</topology>
    </subcellularLocation>
</comment>
<dbReference type="RefSeq" id="WP_179769479.1">
    <property type="nucleotide sequence ID" value="NZ_JACCFO010000001.1"/>
</dbReference>
<keyword evidence="4 6" id="KW-1133">Transmembrane helix</keyword>
<proteinExistence type="predicted"/>
<feature type="transmembrane region" description="Helical" evidence="6">
    <location>
        <begin position="50"/>
        <end position="80"/>
    </location>
</feature>
<keyword evidence="3 6" id="KW-0812">Transmembrane</keyword>
<keyword evidence="7" id="KW-0732">Signal</keyword>
<gene>
    <name evidence="9" type="ORF">HNR12_004584</name>
</gene>
<evidence type="ECO:0000256" key="4">
    <source>
        <dbReference type="ARBA" id="ARBA00022989"/>
    </source>
</evidence>
<keyword evidence="10" id="KW-1185">Reference proteome</keyword>
<dbReference type="Proteomes" id="UP000575985">
    <property type="component" value="Unassembled WGS sequence"/>
</dbReference>
<evidence type="ECO:0000256" key="6">
    <source>
        <dbReference type="SAM" id="Phobius"/>
    </source>
</evidence>
<feature type="chain" id="PRO_5039159321" evidence="7">
    <location>
        <begin position="27"/>
        <end position="280"/>
    </location>
</feature>
<dbReference type="EMBL" id="JACCFO010000001">
    <property type="protein sequence ID" value="NYI98307.1"/>
    <property type="molecule type" value="Genomic_DNA"/>
</dbReference>
<comment type="caution">
    <text evidence="9">The sequence shown here is derived from an EMBL/GenBank/DDBJ whole genome shotgun (WGS) entry which is preliminary data.</text>
</comment>
<evidence type="ECO:0000256" key="2">
    <source>
        <dbReference type="ARBA" id="ARBA00022475"/>
    </source>
</evidence>
<name>A0A853BUW8_9ACTN</name>
<evidence type="ECO:0000313" key="9">
    <source>
        <dbReference type="EMBL" id="NYI98307.1"/>
    </source>
</evidence>
<dbReference type="InterPro" id="IPR018076">
    <property type="entry name" value="T2SS_GspF_dom"/>
</dbReference>
<keyword evidence="5 6" id="KW-0472">Membrane</keyword>